<dbReference type="SUPFAM" id="SSF50118">
    <property type="entry name" value="Cell growth inhibitor/plasmid maintenance toxic component"/>
    <property type="match status" value="1"/>
</dbReference>
<comment type="caution">
    <text evidence="8">The sequence shown here is derived from an EMBL/GenBank/DDBJ whole genome shotgun (WGS) entry which is preliminary data.</text>
</comment>
<name>A0A936YJ13_9HYPH</name>
<accession>A0A936YJ13</accession>
<evidence type="ECO:0000313" key="9">
    <source>
        <dbReference type="Proteomes" id="UP000633219"/>
    </source>
</evidence>
<dbReference type="InterPro" id="IPR011067">
    <property type="entry name" value="Plasmid_toxin/cell-grow_inhib"/>
</dbReference>
<sequence length="99" mass="11363">MAQYDVYRRPSSAHLLLDVQSRLLDELLTRACIPLQLKTAFLKPAPHLNPEFELEGLSYVLMTHYIVSVPARDLRSPIANLKNDDIKITRALDMLYHGF</sequence>
<evidence type="ECO:0000256" key="2">
    <source>
        <dbReference type="ARBA" id="ARBA00015075"/>
    </source>
</evidence>
<evidence type="ECO:0000256" key="7">
    <source>
        <dbReference type="ARBA" id="ARBA00033135"/>
    </source>
</evidence>
<evidence type="ECO:0000256" key="1">
    <source>
        <dbReference type="ARBA" id="ARBA00005230"/>
    </source>
</evidence>
<dbReference type="RefSeq" id="WP_201653512.1">
    <property type="nucleotide sequence ID" value="NZ_JAEQNC010000002.1"/>
</dbReference>
<keyword evidence="4" id="KW-0805">Transcription regulation</keyword>
<reference evidence="8" key="1">
    <citation type="submission" date="2021-01" db="EMBL/GenBank/DDBJ databases">
        <title>Rhizobium sp. strain KVB221 16S ribosomal RNA gene Genome sequencing and assembly.</title>
        <authorList>
            <person name="Kang M."/>
        </authorList>
    </citation>
    <scope>NUCLEOTIDE SEQUENCE</scope>
    <source>
        <strain evidence="8">KVB221</strain>
    </source>
</reference>
<organism evidence="8 9">
    <name type="scientific">Rhizobium setariae</name>
    <dbReference type="NCBI Taxonomy" id="2801340"/>
    <lineage>
        <taxon>Bacteria</taxon>
        <taxon>Pseudomonadati</taxon>
        <taxon>Pseudomonadota</taxon>
        <taxon>Alphaproteobacteria</taxon>
        <taxon>Hyphomicrobiales</taxon>
        <taxon>Rhizobiaceae</taxon>
        <taxon>Rhizobium/Agrobacterium group</taxon>
        <taxon>Rhizobium</taxon>
    </lineage>
</organism>
<keyword evidence="5" id="KW-0804">Transcription</keyword>
<dbReference type="Proteomes" id="UP000633219">
    <property type="component" value="Unassembled WGS sequence"/>
</dbReference>
<keyword evidence="3" id="KW-0678">Repressor</keyword>
<dbReference type="InterPro" id="IPR002712">
    <property type="entry name" value="CcdB"/>
</dbReference>
<dbReference type="EMBL" id="JAEQNC010000002">
    <property type="protein sequence ID" value="MBL0371204.1"/>
    <property type="molecule type" value="Genomic_DNA"/>
</dbReference>
<dbReference type="GO" id="GO:0006276">
    <property type="term" value="P:plasmid maintenance"/>
    <property type="evidence" value="ECO:0007669"/>
    <property type="project" value="InterPro"/>
</dbReference>
<evidence type="ECO:0000256" key="3">
    <source>
        <dbReference type="ARBA" id="ARBA00022491"/>
    </source>
</evidence>
<keyword evidence="9" id="KW-1185">Reference proteome</keyword>
<gene>
    <name evidence="8" type="ORF">JJB09_04110</name>
</gene>
<evidence type="ECO:0000256" key="5">
    <source>
        <dbReference type="ARBA" id="ARBA00023163"/>
    </source>
</evidence>
<comment type="similarity">
    <text evidence="1">Belongs to the CcdB toxin family.</text>
</comment>
<proteinExistence type="inferred from homology"/>
<dbReference type="Pfam" id="PF01845">
    <property type="entry name" value="CcdB"/>
    <property type="match status" value="1"/>
</dbReference>
<protein>
    <recommendedName>
        <fullName evidence="2">Toxin CcdB</fullName>
    </recommendedName>
    <alternativeName>
        <fullName evidence="7">Cytotoxic protein CcdB</fullName>
    </alternativeName>
    <alternativeName>
        <fullName evidence="6">Protein LetD</fullName>
    </alternativeName>
</protein>
<evidence type="ECO:0000256" key="6">
    <source>
        <dbReference type="ARBA" id="ARBA00029628"/>
    </source>
</evidence>
<dbReference type="Gene3D" id="2.30.30.110">
    <property type="match status" value="1"/>
</dbReference>
<dbReference type="GO" id="GO:0008657">
    <property type="term" value="F:DNA topoisomerase type II (double strand cut, ATP-hydrolyzing) inhibitor activity"/>
    <property type="evidence" value="ECO:0007669"/>
    <property type="project" value="InterPro"/>
</dbReference>
<dbReference type="AlphaFoldDB" id="A0A936YJ13"/>
<evidence type="ECO:0000313" key="8">
    <source>
        <dbReference type="EMBL" id="MBL0371204.1"/>
    </source>
</evidence>
<evidence type="ECO:0000256" key="4">
    <source>
        <dbReference type="ARBA" id="ARBA00023015"/>
    </source>
</evidence>